<keyword evidence="4" id="KW-1185">Reference proteome</keyword>
<accession>A0A839EQS5</accession>
<feature type="chain" id="PRO_5032733358" evidence="2">
    <location>
        <begin position="24"/>
        <end position="511"/>
    </location>
</feature>
<evidence type="ECO:0000313" key="3">
    <source>
        <dbReference type="EMBL" id="MBA8886677.1"/>
    </source>
</evidence>
<gene>
    <name evidence="3" type="ORF">FHW12_000868</name>
</gene>
<comment type="caution">
    <text evidence="3">The sequence shown here is derived from an EMBL/GenBank/DDBJ whole genome shotgun (WGS) entry which is preliminary data.</text>
</comment>
<name>A0A839EQS5_9GAMM</name>
<dbReference type="AlphaFoldDB" id="A0A839EQS5"/>
<sequence length="511" mass="54856">MNRHRTTILVLLCAYAAGVSAQAHEHASHPAPEVLGSVTFATTCAASVQPRFERALALLHSFTYTEAEKGFRDVVAADPKCAIAHWGVAMSLYHQLWDAPAPADLAKGLAELDQARRLGTGSPRERAFIEAATVYYTDYEHVAPATRAKAYEQAMGDVAARFPDDPEAQIFHALALVATAPPTDRTHANQKRAADILEPLYRRYPQHPGLAHYLIHAYDSAELAPRGLDAARAYAKIAPSAPHALHMPSHVFTRLGDWNDSVASNLAARKAAHAAGDVGEELHAMDYLTYAYLQLGRDADAKRVVDDLAAMHGLGAGKFKIGYAANAMPVRYAIERRQWAEAAKLEPLPDSEPHVAAIVYWARAVGAARGKHPKDADADIAAIDASVAKLDAAGNAYWATQTRALADSARAWQLFANGKTDDAIAHLRKAADAEDAAEKLPVTPGPIVPAREQLGDLLLEAGRPADALREYKTALEGAPGRRGALTGAAQAAERSGDADAAKRYREPPSRS</sequence>
<protein>
    <submittedName>
        <fullName evidence="3">Tetratricopeptide (TPR) repeat protein</fullName>
    </submittedName>
</protein>
<evidence type="ECO:0000313" key="4">
    <source>
        <dbReference type="Proteomes" id="UP000550401"/>
    </source>
</evidence>
<dbReference type="PANTHER" id="PTHR45588:SF1">
    <property type="entry name" value="WW DOMAIN-CONTAINING PROTEIN"/>
    <property type="match status" value="1"/>
</dbReference>
<organism evidence="3 4">
    <name type="scientific">Dokdonella fugitiva</name>
    <dbReference type="NCBI Taxonomy" id="328517"/>
    <lineage>
        <taxon>Bacteria</taxon>
        <taxon>Pseudomonadati</taxon>
        <taxon>Pseudomonadota</taxon>
        <taxon>Gammaproteobacteria</taxon>
        <taxon>Lysobacterales</taxon>
        <taxon>Rhodanobacteraceae</taxon>
        <taxon>Dokdonella</taxon>
    </lineage>
</organism>
<feature type="signal peptide" evidence="2">
    <location>
        <begin position="1"/>
        <end position="23"/>
    </location>
</feature>
<dbReference type="Gene3D" id="1.25.40.10">
    <property type="entry name" value="Tetratricopeptide repeat domain"/>
    <property type="match status" value="2"/>
</dbReference>
<feature type="compositionally biased region" description="Basic and acidic residues" evidence="1">
    <location>
        <begin position="494"/>
        <end position="511"/>
    </location>
</feature>
<evidence type="ECO:0000256" key="1">
    <source>
        <dbReference type="SAM" id="MobiDB-lite"/>
    </source>
</evidence>
<dbReference type="RefSeq" id="WP_182529736.1">
    <property type="nucleotide sequence ID" value="NZ_JACGXL010000001.1"/>
</dbReference>
<feature type="region of interest" description="Disordered" evidence="1">
    <location>
        <begin position="479"/>
        <end position="511"/>
    </location>
</feature>
<keyword evidence="2" id="KW-0732">Signal</keyword>
<dbReference type="SUPFAM" id="SSF48452">
    <property type="entry name" value="TPR-like"/>
    <property type="match status" value="1"/>
</dbReference>
<dbReference type="EMBL" id="JACGXL010000001">
    <property type="protein sequence ID" value="MBA8886677.1"/>
    <property type="molecule type" value="Genomic_DNA"/>
</dbReference>
<dbReference type="PANTHER" id="PTHR45588">
    <property type="entry name" value="TPR DOMAIN-CONTAINING PROTEIN"/>
    <property type="match status" value="1"/>
</dbReference>
<dbReference type="Proteomes" id="UP000550401">
    <property type="component" value="Unassembled WGS sequence"/>
</dbReference>
<evidence type="ECO:0000256" key="2">
    <source>
        <dbReference type="SAM" id="SignalP"/>
    </source>
</evidence>
<reference evidence="3 4" key="1">
    <citation type="submission" date="2020-07" db="EMBL/GenBank/DDBJ databases">
        <title>Genomic Encyclopedia of Type Strains, Phase IV (KMG-V): Genome sequencing to study the core and pangenomes of soil and plant-associated prokaryotes.</title>
        <authorList>
            <person name="Whitman W."/>
        </authorList>
    </citation>
    <scope>NUCLEOTIDE SEQUENCE [LARGE SCALE GENOMIC DNA]</scope>
    <source>
        <strain evidence="3 4">RH2WT43</strain>
    </source>
</reference>
<dbReference type="InterPro" id="IPR011990">
    <property type="entry name" value="TPR-like_helical_dom_sf"/>
</dbReference>
<proteinExistence type="predicted"/>